<dbReference type="Proteomes" id="UP000076738">
    <property type="component" value="Unassembled WGS sequence"/>
</dbReference>
<dbReference type="PROSITE" id="PS51257">
    <property type="entry name" value="PROKAR_LIPOPROTEIN"/>
    <property type="match status" value="1"/>
</dbReference>
<name>A0A167NVC1_CALVF</name>
<protein>
    <submittedName>
        <fullName evidence="1">Uncharacterized protein</fullName>
    </submittedName>
</protein>
<dbReference type="EMBL" id="KV417277">
    <property type="protein sequence ID" value="KZO98117.1"/>
    <property type="molecule type" value="Genomic_DNA"/>
</dbReference>
<reference evidence="1 2" key="1">
    <citation type="journal article" date="2016" name="Mol. Biol. Evol.">
        <title>Comparative Genomics of Early-Diverging Mushroom-Forming Fungi Provides Insights into the Origins of Lignocellulose Decay Capabilities.</title>
        <authorList>
            <person name="Nagy L.G."/>
            <person name="Riley R."/>
            <person name="Tritt A."/>
            <person name="Adam C."/>
            <person name="Daum C."/>
            <person name="Floudas D."/>
            <person name="Sun H."/>
            <person name="Yadav J.S."/>
            <person name="Pangilinan J."/>
            <person name="Larsson K.H."/>
            <person name="Matsuura K."/>
            <person name="Barry K."/>
            <person name="Labutti K."/>
            <person name="Kuo R."/>
            <person name="Ohm R.A."/>
            <person name="Bhattacharya S.S."/>
            <person name="Shirouzu T."/>
            <person name="Yoshinaga Y."/>
            <person name="Martin F.M."/>
            <person name="Grigoriev I.V."/>
            <person name="Hibbett D.S."/>
        </authorList>
    </citation>
    <scope>NUCLEOTIDE SEQUENCE [LARGE SCALE GENOMIC DNA]</scope>
    <source>
        <strain evidence="1 2">TUFC12733</strain>
    </source>
</reference>
<proteinExistence type="predicted"/>
<keyword evidence="2" id="KW-1185">Reference proteome</keyword>
<evidence type="ECO:0000313" key="2">
    <source>
        <dbReference type="Proteomes" id="UP000076738"/>
    </source>
</evidence>
<dbReference type="AlphaFoldDB" id="A0A167NVC1"/>
<evidence type="ECO:0000313" key="1">
    <source>
        <dbReference type="EMBL" id="KZO98117.1"/>
    </source>
</evidence>
<gene>
    <name evidence="1" type="ORF">CALVIDRAFT_535709</name>
</gene>
<accession>A0A167NVC1</accession>
<organism evidence="1 2">
    <name type="scientific">Calocera viscosa (strain TUFC12733)</name>
    <dbReference type="NCBI Taxonomy" id="1330018"/>
    <lineage>
        <taxon>Eukaryota</taxon>
        <taxon>Fungi</taxon>
        <taxon>Dikarya</taxon>
        <taxon>Basidiomycota</taxon>
        <taxon>Agaricomycotina</taxon>
        <taxon>Dacrymycetes</taxon>
        <taxon>Dacrymycetales</taxon>
        <taxon>Dacrymycetaceae</taxon>
        <taxon>Calocera</taxon>
    </lineage>
</organism>
<sequence>MSKDATSGPWLSITSSSCWPVVVYDHCQPGHIALGFVRAHVISEPDTVEAYRSSIQRAVVNQ</sequence>